<name>A0A1M4MIP3_9EURY</name>
<evidence type="ECO:0000256" key="1">
    <source>
        <dbReference type="ARBA" id="ARBA00001966"/>
    </source>
</evidence>
<evidence type="ECO:0000259" key="7">
    <source>
        <dbReference type="PROSITE" id="PS51918"/>
    </source>
</evidence>
<dbReference type="InterPro" id="IPR034457">
    <property type="entry name" value="Organic_radical-activating"/>
</dbReference>
<accession>A0A1M4MIP3</accession>
<evidence type="ECO:0000256" key="4">
    <source>
        <dbReference type="ARBA" id="ARBA00022723"/>
    </source>
</evidence>
<dbReference type="PANTHER" id="PTHR30352:SF5">
    <property type="entry name" value="PYRUVATE FORMATE-LYASE 1-ACTIVATING ENZYME"/>
    <property type="match status" value="1"/>
</dbReference>
<dbReference type="GO" id="GO:0051539">
    <property type="term" value="F:4 iron, 4 sulfur cluster binding"/>
    <property type="evidence" value="ECO:0007669"/>
    <property type="project" value="UniProtKB-KW"/>
</dbReference>
<feature type="domain" description="Radical SAM core" evidence="7">
    <location>
        <begin position="57"/>
        <end position="270"/>
    </location>
</feature>
<dbReference type="InterPro" id="IPR027596">
    <property type="entry name" value="AmmeMemoSam_rS"/>
</dbReference>
<evidence type="ECO:0000313" key="9">
    <source>
        <dbReference type="Proteomes" id="UP000184671"/>
    </source>
</evidence>
<dbReference type="InterPro" id="IPR013785">
    <property type="entry name" value="Aldolase_TIM"/>
</dbReference>
<dbReference type="Gene3D" id="3.20.20.70">
    <property type="entry name" value="Aldolase class I"/>
    <property type="match status" value="1"/>
</dbReference>
<dbReference type="PROSITE" id="PS51918">
    <property type="entry name" value="RADICAL_SAM"/>
    <property type="match status" value="1"/>
</dbReference>
<keyword evidence="4" id="KW-0479">Metal-binding</keyword>
<dbReference type="RefSeq" id="WP_083608753.1">
    <property type="nucleotide sequence ID" value="NZ_FMID01000017.1"/>
</dbReference>
<comment type="cofactor">
    <cofactor evidence="1">
        <name>[4Fe-4S] cluster</name>
        <dbReference type="ChEBI" id="CHEBI:49883"/>
    </cofactor>
</comment>
<evidence type="ECO:0000313" key="8">
    <source>
        <dbReference type="EMBL" id="SCL74801.1"/>
    </source>
</evidence>
<dbReference type="Gene3D" id="3.40.50.1980">
    <property type="entry name" value="Nitrogenase molybdenum iron protein domain"/>
    <property type="match status" value="1"/>
</dbReference>
<dbReference type="SFLD" id="SFLDS00029">
    <property type="entry name" value="Radical_SAM"/>
    <property type="match status" value="1"/>
</dbReference>
<dbReference type="Proteomes" id="UP000184671">
    <property type="component" value="Unassembled WGS sequence"/>
</dbReference>
<dbReference type="GO" id="GO:0046872">
    <property type="term" value="F:metal ion binding"/>
    <property type="evidence" value="ECO:0007669"/>
    <property type="project" value="UniProtKB-KW"/>
</dbReference>
<evidence type="ECO:0000256" key="5">
    <source>
        <dbReference type="ARBA" id="ARBA00023004"/>
    </source>
</evidence>
<keyword evidence="2" id="KW-0004">4Fe-4S</keyword>
<evidence type="ECO:0000256" key="6">
    <source>
        <dbReference type="ARBA" id="ARBA00023014"/>
    </source>
</evidence>
<evidence type="ECO:0000256" key="3">
    <source>
        <dbReference type="ARBA" id="ARBA00022691"/>
    </source>
</evidence>
<dbReference type="AlphaFoldDB" id="A0A1M4MIP3"/>
<dbReference type="InterPro" id="IPR058240">
    <property type="entry name" value="rSAM_sf"/>
</dbReference>
<dbReference type="SUPFAM" id="SSF102114">
    <property type="entry name" value="Radical SAM enzymes"/>
    <property type="match status" value="1"/>
</dbReference>
<dbReference type="Gene3D" id="1.20.58.2180">
    <property type="match status" value="1"/>
</dbReference>
<proteinExistence type="predicted"/>
<dbReference type="Pfam" id="PF04055">
    <property type="entry name" value="Radical_SAM"/>
    <property type="match status" value="1"/>
</dbReference>
<dbReference type="PANTHER" id="PTHR30352">
    <property type="entry name" value="PYRUVATE FORMATE-LYASE-ACTIVATING ENZYME"/>
    <property type="match status" value="1"/>
</dbReference>
<keyword evidence="5" id="KW-0408">Iron</keyword>
<dbReference type="EMBL" id="FMID01000017">
    <property type="protein sequence ID" value="SCL74801.1"/>
    <property type="molecule type" value="Genomic_DNA"/>
</dbReference>
<evidence type="ECO:0000256" key="2">
    <source>
        <dbReference type="ARBA" id="ARBA00022485"/>
    </source>
</evidence>
<dbReference type="SFLD" id="SFLDG01101">
    <property type="entry name" value="Uncharacterised_Radical_SAM_Su"/>
    <property type="match status" value="1"/>
</dbReference>
<keyword evidence="3" id="KW-0949">S-adenosyl-L-methionine</keyword>
<gene>
    <name evidence="8" type="ORF">L21_0684</name>
</gene>
<protein>
    <submittedName>
        <fullName evidence="8">Putative Fe-S oxidoreductase</fullName>
    </submittedName>
</protein>
<reference evidence="8 9" key="1">
    <citation type="submission" date="2016-08" db="EMBL/GenBank/DDBJ databases">
        <authorList>
            <person name="Seilhamer J.J."/>
        </authorList>
    </citation>
    <scope>NUCLEOTIDE SEQUENCE [LARGE SCALE GENOMIC DNA]</scope>
    <source>
        <strain evidence="8">L21-II-0</strain>
    </source>
</reference>
<dbReference type="STRING" id="118126.L21_0684"/>
<dbReference type="InterPro" id="IPR007197">
    <property type="entry name" value="rSAM"/>
</dbReference>
<sequence>MLTHECRCCAHRCRIPEGECGRCGMYRGAGGAAVEVFPDSYLARYPTAIETVPFLHFWPGHTFYAVSSVGCNLSCPGCVSAILTADPGTLTGALVRLPPDNVVSEAEAAGCRGILFCINEPAVSLPTVLRLADAAHDAGLLFGCSTNGYLGDEATCALAPLLDCVNVGLKGASDACYRECGGASAGPAFRTVRALYEAGVHVEVSVVYVRGREDEVVSAAERVAATDAGIPFQIMRFMPFSGGGEERVPAAREAEDLAETVSSILENVYLFNTPGTSRLSTRCPACGRILIRRAFNGPMGARNEWVHPGERCACGARVPVSGRMTAEWRPEARYAGGYRPTRGLELIRGMLAAAGVTDRAAQGRVLAAELASGGLSTLHERIATPRGFCSALRSYAAAGGRRDEGERLASDLLSIVSGIRDKTVGMGRPRIYVALGHPLVPLYADKPEISLISSAGGYPVNRNLGRGDRDARPVTAQEIEALRPEVVFYQEVAPVDTETFVRACLDAGVLTEAVRRGAVYRLPAGTKTGCLGWAASIAAVAGILHPDAGCPAPGEVEEAVLSCVRAVGGEIPYGR</sequence>
<dbReference type="SUPFAM" id="SSF53807">
    <property type="entry name" value="Helical backbone' metal receptor"/>
    <property type="match status" value="1"/>
</dbReference>
<dbReference type="OrthoDB" id="371936at2157"/>
<keyword evidence="6" id="KW-0411">Iron-sulfur</keyword>
<dbReference type="GO" id="GO:0003824">
    <property type="term" value="F:catalytic activity"/>
    <property type="evidence" value="ECO:0007669"/>
    <property type="project" value="InterPro"/>
</dbReference>
<organism evidence="8 9">
    <name type="scientific">Methanoculleus chikugoensis</name>
    <dbReference type="NCBI Taxonomy" id="118126"/>
    <lineage>
        <taxon>Archaea</taxon>
        <taxon>Methanobacteriati</taxon>
        <taxon>Methanobacteriota</taxon>
        <taxon>Stenosarchaea group</taxon>
        <taxon>Methanomicrobia</taxon>
        <taxon>Methanomicrobiales</taxon>
        <taxon>Methanomicrobiaceae</taxon>
        <taxon>Methanoculleus</taxon>
    </lineage>
</organism>